<name>A0A7W9EQ62_9SPHN</name>
<feature type="chain" id="PRO_5030551684" description="SH3b domain-containing protein" evidence="1">
    <location>
        <begin position="24"/>
        <end position="292"/>
    </location>
</feature>
<comment type="caution">
    <text evidence="3">The sequence shown here is derived from an EMBL/GenBank/DDBJ whole genome shotgun (WGS) entry which is preliminary data.</text>
</comment>
<protein>
    <recommendedName>
        <fullName evidence="2">SH3b domain-containing protein</fullName>
    </recommendedName>
</protein>
<dbReference type="EMBL" id="JACIJH010000003">
    <property type="protein sequence ID" value="MBB5706288.1"/>
    <property type="molecule type" value="Genomic_DNA"/>
</dbReference>
<dbReference type="Pfam" id="PF08239">
    <property type="entry name" value="SH3_3"/>
    <property type="match status" value="1"/>
</dbReference>
<dbReference type="AlphaFoldDB" id="A0A7W9EQ62"/>
<feature type="domain" description="SH3b" evidence="2">
    <location>
        <begin position="243"/>
        <end position="291"/>
    </location>
</feature>
<dbReference type="InterPro" id="IPR003646">
    <property type="entry name" value="SH3-like_bac-type"/>
</dbReference>
<dbReference type="RefSeq" id="WP_184097080.1">
    <property type="nucleotide sequence ID" value="NZ_JACIJH010000003.1"/>
</dbReference>
<evidence type="ECO:0000256" key="1">
    <source>
        <dbReference type="SAM" id="SignalP"/>
    </source>
</evidence>
<evidence type="ECO:0000313" key="3">
    <source>
        <dbReference type="EMBL" id="MBB5706288.1"/>
    </source>
</evidence>
<evidence type="ECO:0000313" key="4">
    <source>
        <dbReference type="Proteomes" id="UP000537161"/>
    </source>
</evidence>
<reference evidence="3 4" key="1">
    <citation type="submission" date="2020-08" db="EMBL/GenBank/DDBJ databases">
        <title>Genomic Encyclopedia of Type Strains, Phase IV (KMG-IV): sequencing the most valuable type-strain genomes for metagenomic binning, comparative biology and taxonomic classification.</title>
        <authorList>
            <person name="Goeker M."/>
        </authorList>
    </citation>
    <scope>NUCLEOTIDE SEQUENCE [LARGE SCALE GENOMIC DNA]</scope>
    <source>
        <strain evidence="3 4">DSM 27163</strain>
    </source>
</reference>
<keyword evidence="4" id="KW-1185">Reference proteome</keyword>
<organism evidence="3 4">
    <name type="scientific">Sphingopyxis panaciterrulae</name>
    <dbReference type="NCBI Taxonomy" id="462372"/>
    <lineage>
        <taxon>Bacteria</taxon>
        <taxon>Pseudomonadati</taxon>
        <taxon>Pseudomonadota</taxon>
        <taxon>Alphaproteobacteria</taxon>
        <taxon>Sphingomonadales</taxon>
        <taxon>Sphingomonadaceae</taxon>
        <taxon>Sphingopyxis</taxon>
    </lineage>
</organism>
<keyword evidence="1" id="KW-0732">Signal</keyword>
<proteinExistence type="predicted"/>
<feature type="signal peptide" evidence="1">
    <location>
        <begin position="1"/>
        <end position="23"/>
    </location>
</feature>
<gene>
    <name evidence="3" type="ORF">FHR21_001632</name>
</gene>
<evidence type="ECO:0000259" key="2">
    <source>
        <dbReference type="Pfam" id="PF08239"/>
    </source>
</evidence>
<dbReference type="Proteomes" id="UP000537161">
    <property type="component" value="Unassembled WGS sequence"/>
</dbReference>
<sequence>MKSFIGITTTAALLAAASAPAMAKEEAVALTKCDSSHGTIAIVDGDTQGWSEYGLGSPRELINSLAIDSGCFTPHSAASGAPADFLMNVVAGDSEEVDKSIEMAKSAAVEGLVRSGAASSIVSKVPIGGALFGAFGGLGGKKKRVAAGIKLISPATGQTIVTGSGEVKKSTLSFGGSNAWIAGAEAAGYGASKDGKMLVEAFIKAFNSVSGQGAVFASLPKAKPALAAAPTAAGTVVAVDTVLRAGPADGAAEVRALRAGTQLTPVGGRNGLFIEVQDRYGTKGWVSVEDLG</sequence>
<accession>A0A7W9EQ62</accession>